<dbReference type="InterPro" id="IPR052891">
    <property type="entry name" value="DNA-3mA_glycosylase"/>
</dbReference>
<dbReference type="GO" id="GO:0046872">
    <property type="term" value="F:metal ion binding"/>
    <property type="evidence" value="ECO:0007669"/>
    <property type="project" value="UniProtKB-KW"/>
</dbReference>
<dbReference type="GO" id="GO:0006284">
    <property type="term" value="P:base-excision repair"/>
    <property type="evidence" value="ECO:0007669"/>
    <property type="project" value="InterPro"/>
</dbReference>
<dbReference type="InterPro" id="IPR011257">
    <property type="entry name" value="DNA_glycosylase"/>
</dbReference>
<dbReference type="Gene3D" id="1.10.340.30">
    <property type="entry name" value="Hypothetical protein, domain 2"/>
    <property type="match status" value="1"/>
</dbReference>
<dbReference type="RefSeq" id="WP_112143642.1">
    <property type="nucleotide sequence ID" value="NZ_PGTO01000004.1"/>
</dbReference>
<dbReference type="SUPFAM" id="SSF48150">
    <property type="entry name" value="DNA-glycosylase"/>
    <property type="match status" value="1"/>
</dbReference>
<accession>A0A364P082</accession>
<reference evidence="2 3" key="1">
    <citation type="submission" date="2017-11" db="EMBL/GenBank/DDBJ databases">
        <title>Draft genome sequence of magnetotactic bacterium Magnetospirillum kuznetsovii LBB-42.</title>
        <authorList>
            <person name="Grouzdev D.S."/>
            <person name="Rysina M.S."/>
            <person name="Baslerov R.V."/>
            <person name="Koziaeva V."/>
        </authorList>
    </citation>
    <scope>NUCLEOTIDE SEQUENCE [LARGE SCALE GENOMIC DNA]</scope>
    <source>
        <strain evidence="2 3">LBB-42</strain>
    </source>
</reference>
<evidence type="ECO:0000313" key="2">
    <source>
        <dbReference type="EMBL" id="RAU22713.1"/>
    </source>
</evidence>
<keyword evidence="3" id="KW-1185">Reference proteome</keyword>
<feature type="binding site" evidence="1">
    <location>
        <position position="5"/>
    </location>
    <ligand>
        <name>Zn(2+)</name>
        <dbReference type="ChEBI" id="CHEBI:29105"/>
    </ligand>
</feature>
<keyword evidence="1" id="KW-0479">Metal-binding</keyword>
<proteinExistence type="predicted"/>
<comment type="caution">
    <text evidence="2">The sequence shown here is derived from an EMBL/GenBank/DDBJ whole genome shotgun (WGS) entry which is preliminary data.</text>
</comment>
<dbReference type="GO" id="GO:0008725">
    <property type="term" value="F:DNA-3-methyladenine glycosylase activity"/>
    <property type="evidence" value="ECO:0007669"/>
    <property type="project" value="InterPro"/>
</dbReference>
<dbReference type="EMBL" id="PGTO01000004">
    <property type="protein sequence ID" value="RAU22713.1"/>
    <property type="molecule type" value="Genomic_DNA"/>
</dbReference>
<name>A0A364P082_9PROT</name>
<dbReference type="AlphaFoldDB" id="A0A364P082"/>
<dbReference type="OrthoDB" id="9807664at2"/>
<dbReference type="PANTHER" id="PTHR30037:SF4">
    <property type="entry name" value="DNA-3-METHYLADENINE GLYCOSYLASE I"/>
    <property type="match status" value="1"/>
</dbReference>
<dbReference type="PANTHER" id="PTHR30037">
    <property type="entry name" value="DNA-3-METHYLADENINE GLYCOSYLASE 1"/>
    <property type="match status" value="1"/>
</dbReference>
<protein>
    <submittedName>
        <fullName evidence="2">DNA-3-methyladenine glycosylase</fullName>
    </submittedName>
</protein>
<organism evidence="2 3">
    <name type="scientific">Paramagnetospirillum kuznetsovii</name>
    <dbReference type="NCBI Taxonomy" id="2053833"/>
    <lineage>
        <taxon>Bacteria</taxon>
        <taxon>Pseudomonadati</taxon>
        <taxon>Pseudomonadota</taxon>
        <taxon>Alphaproteobacteria</taxon>
        <taxon>Rhodospirillales</taxon>
        <taxon>Magnetospirillaceae</taxon>
        <taxon>Paramagnetospirillum</taxon>
    </lineage>
</organism>
<evidence type="ECO:0000256" key="1">
    <source>
        <dbReference type="PIRSR" id="PIRSR605019-1"/>
    </source>
</evidence>
<dbReference type="Pfam" id="PF03352">
    <property type="entry name" value="Adenine_glyco"/>
    <property type="match status" value="1"/>
</dbReference>
<keyword evidence="1" id="KW-0862">Zinc</keyword>
<feature type="binding site" evidence="1">
    <location>
        <position position="18"/>
    </location>
    <ligand>
        <name>Zn(2+)</name>
        <dbReference type="ChEBI" id="CHEBI:29105"/>
    </ligand>
</feature>
<gene>
    <name evidence="2" type="ORF">CU669_07295</name>
</gene>
<sequence length="184" mass="20493">MTWYCDVAPGHPVHGPYHDEEYGFPLVDDRALFERLSLEIFQAGLSWLIVLKKRPALVAAFDGFDPAVVAAYGEAEVERLMNDAGIIRNRRKIAATIENARLLLMIQASHGSLAAWIAAHHPLAKPQWIKLFKQSFVFMGGEVVGEFLMSIGYLPNAHREDCPAFARIKALNPPWMAVGTAFYG</sequence>
<dbReference type="Proteomes" id="UP000251075">
    <property type="component" value="Unassembled WGS sequence"/>
</dbReference>
<dbReference type="InterPro" id="IPR005019">
    <property type="entry name" value="Adenine_glyco"/>
</dbReference>
<evidence type="ECO:0000313" key="3">
    <source>
        <dbReference type="Proteomes" id="UP000251075"/>
    </source>
</evidence>